<organism evidence="5 6">
    <name type="scientific">Panaeolus cyanescens</name>
    <dbReference type="NCBI Taxonomy" id="181874"/>
    <lineage>
        <taxon>Eukaryota</taxon>
        <taxon>Fungi</taxon>
        <taxon>Dikarya</taxon>
        <taxon>Basidiomycota</taxon>
        <taxon>Agaricomycotina</taxon>
        <taxon>Agaricomycetes</taxon>
        <taxon>Agaricomycetidae</taxon>
        <taxon>Agaricales</taxon>
        <taxon>Agaricineae</taxon>
        <taxon>Galeropsidaceae</taxon>
        <taxon>Panaeolus</taxon>
    </lineage>
</organism>
<dbReference type="STRING" id="181874.A0A409VAS0"/>
<dbReference type="OrthoDB" id="6262491at2759"/>
<dbReference type="PROSITE" id="PS00678">
    <property type="entry name" value="WD_REPEATS_1"/>
    <property type="match status" value="2"/>
</dbReference>
<dbReference type="Proteomes" id="UP000284842">
    <property type="component" value="Unassembled WGS sequence"/>
</dbReference>
<dbReference type="FunCoup" id="A0A409VAS0">
    <property type="interactions" value="147"/>
</dbReference>
<keyword evidence="6" id="KW-1185">Reference proteome</keyword>
<evidence type="ECO:0000313" key="5">
    <source>
        <dbReference type="EMBL" id="PPQ64004.1"/>
    </source>
</evidence>
<dbReference type="InterPro" id="IPR019775">
    <property type="entry name" value="WD40_repeat_CS"/>
</dbReference>
<dbReference type="InterPro" id="IPR053299">
    <property type="entry name" value="ASTRA_WD_repeat"/>
</dbReference>
<feature type="repeat" description="WD" evidence="3">
    <location>
        <begin position="74"/>
        <end position="118"/>
    </location>
</feature>
<dbReference type="PANTHER" id="PTHR44156">
    <property type="entry name" value="SUPERNUMERARY LIMBS, ISOFORM B-RELATED"/>
    <property type="match status" value="1"/>
</dbReference>
<evidence type="ECO:0000256" key="4">
    <source>
        <dbReference type="SAM" id="MobiDB-lite"/>
    </source>
</evidence>
<dbReference type="PROSITE" id="PS50294">
    <property type="entry name" value="WD_REPEATS_REGION"/>
    <property type="match status" value="2"/>
</dbReference>
<dbReference type="EMBL" id="NHTK01006100">
    <property type="protein sequence ID" value="PPQ64004.1"/>
    <property type="molecule type" value="Genomic_DNA"/>
</dbReference>
<reference evidence="5 6" key="1">
    <citation type="journal article" date="2018" name="Evol. Lett.">
        <title>Horizontal gene cluster transfer increased hallucinogenic mushroom diversity.</title>
        <authorList>
            <person name="Reynolds H.T."/>
            <person name="Vijayakumar V."/>
            <person name="Gluck-Thaler E."/>
            <person name="Korotkin H.B."/>
            <person name="Matheny P.B."/>
            <person name="Slot J.C."/>
        </authorList>
    </citation>
    <scope>NUCLEOTIDE SEQUENCE [LARGE SCALE GENOMIC DNA]</scope>
    <source>
        <strain evidence="5 6">2629</strain>
    </source>
</reference>
<accession>A0A409VAS0</accession>
<sequence length="406" mass="45270">MSGDTSNYLVAEAHLQLDAARKEKSERTKTLGDPIELQGKALVIEVDDGVAWIGENTTVVRKLDLETGKTLQLFKGHTGPVTALAFTRGEGGKRFLISGSWDQSIKLWDIESKTELSTTRKAHEDFVKTLFVIPSLNLLVSGSSDKIVRFWDLSAPNSTEPLRSMGSISSHTRPVECIDGKATSDTTAILYTGDTMGVIKVWELQKENGPNGRWIPKLIDTISHHRTRINELYYGKGQLWTASTDETVRVVLDKSAHDEDEENVSKKPPVPITHPVGVRALLPLPLTDLAEPYVITGAGDVIRSYDVSSPDEPELMGEVDAHWHDITAIRLWMKKTKREDGRVLVEPWVITTSLDRTIRRWKLSDLLNPPPELKLVPKKPAEESKVLASGLTEEEERELEELMGDD</sequence>
<keyword evidence="1 3" id="KW-0853">WD repeat</keyword>
<gene>
    <name evidence="5" type="ORF">CVT24_009378</name>
</gene>
<dbReference type="Pfam" id="PF00400">
    <property type="entry name" value="WD40"/>
    <property type="match status" value="2"/>
</dbReference>
<evidence type="ECO:0000256" key="1">
    <source>
        <dbReference type="ARBA" id="ARBA00022574"/>
    </source>
</evidence>
<name>A0A409VAS0_9AGAR</name>
<dbReference type="InterPro" id="IPR020472">
    <property type="entry name" value="WD40_PAC1"/>
</dbReference>
<feature type="repeat" description="WD" evidence="3">
    <location>
        <begin position="120"/>
        <end position="161"/>
    </location>
</feature>
<dbReference type="SMART" id="SM00320">
    <property type="entry name" value="WD40"/>
    <property type="match status" value="5"/>
</dbReference>
<dbReference type="PRINTS" id="PR00320">
    <property type="entry name" value="GPROTEINBRPT"/>
</dbReference>
<feature type="compositionally biased region" description="Acidic residues" evidence="4">
    <location>
        <begin position="392"/>
        <end position="406"/>
    </location>
</feature>
<dbReference type="InterPro" id="IPR001680">
    <property type="entry name" value="WD40_rpt"/>
</dbReference>
<feature type="region of interest" description="Disordered" evidence="4">
    <location>
        <begin position="372"/>
        <end position="406"/>
    </location>
</feature>
<dbReference type="Gene3D" id="2.130.10.10">
    <property type="entry name" value="YVTN repeat-like/Quinoprotein amine dehydrogenase"/>
    <property type="match status" value="2"/>
</dbReference>
<evidence type="ECO:0000313" key="6">
    <source>
        <dbReference type="Proteomes" id="UP000284842"/>
    </source>
</evidence>
<proteinExistence type="predicted"/>
<dbReference type="InParanoid" id="A0A409VAS0"/>
<evidence type="ECO:0000256" key="2">
    <source>
        <dbReference type="ARBA" id="ARBA00022737"/>
    </source>
</evidence>
<dbReference type="SUPFAM" id="SSF50978">
    <property type="entry name" value="WD40 repeat-like"/>
    <property type="match status" value="1"/>
</dbReference>
<protein>
    <submittedName>
        <fullName evidence="5">Uncharacterized protein</fullName>
    </submittedName>
</protein>
<dbReference type="PROSITE" id="PS50082">
    <property type="entry name" value="WD_REPEATS_2"/>
    <property type="match status" value="2"/>
</dbReference>
<evidence type="ECO:0000256" key="3">
    <source>
        <dbReference type="PROSITE-ProRule" id="PRU00221"/>
    </source>
</evidence>
<comment type="caution">
    <text evidence="5">The sequence shown here is derived from an EMBL/GenBank/DDBJ whole genome shotgun (WGS) entry which is preliminary data.</text>
</comment>
<dbReference type="InterPro" id="IPR036322">
    <property type="entry name" value="WD40_repeat_dom_sf"/>
</dbReference>
<dbReference type="InterPro" id="IPR015943">
    <property type="entry name" value="WD40/YVTN_repeat-like_dom_sf"/>
</dbReference>
<dbReference type="AlphaFoldDB" id="A0A409VAS0"/>
<keyword evidence="2" id="KW-0677">Repeat</keyword>